<dbReference type="SUPFAM" id="SSF56235">
    <property type="entry name" value="N-terminal nucleophile aminohydrolases (Ntn hydrolases)"/>
    <property type="match status" value="1"/>
</dbReference>
<keyword evidence="2" id="KW-1133">Transmembrane helix</keyword>
<organism evidence="3 4">
    <name type="scientific">Oldenlandia corymbosa var. corymbosa</name>
    <dbReference type="NCBI Taxonomy" id="529605"/>
    <lineage>
        <taxon>Eukaryota</taxon>
        <taxon>Viridiplantae</taxon>
        <taxon>Streptophyta</taxon>
        <taxon>Embryophyta</taxon>
        <taxon>Tracheophyta</taxon>
        <taxon>Spermatophyta</taxon>
        <taxon>Magnoliopsida</taxon>
        <taxon>eudicotyledons</taxon>
        <taxon>Gunneridae</taxon>
        <taxon>Pentapetalae</taxon>
        <taxon>asterids</taxon>
        <taxon>lamiids</taxon>
        <taxon>Gentianales</taxon>
        <taxon>Rubiaceae</taxon>
        <taxon>Rubioideae</taxon>
        <taxon>Spermacoceae</taxon>
        <taxon>Hedyotis-Oldenlandia complex</taxon>
        <taxon>Oldenlandia</taxon>
    </lineage>
</organism>
<dbReference type="Pfam" id="PF00227">
    <property type="entry name" value="Proteasome"/>
    <property type="match status" value="1"/>
</dbReference>
<dbReference type="EMBL" id="OX459120">
    <property type="protein sequence ID" value="CAI9100378.1"/>
    <property type="molecule type" value="Genomic_DNA"/>
</dbReference>
<gene>
    <name evidence="3" type="ORF">OLC1_LOCUS10226</name>
</gene>
<evidence type="ECO:0000256" key="1">
    <source>
        <dbReference type="SAM" id="MobiDB-lite"/>
    </source>
</evidence>
<dbReference type="GO" id="GO:0005839">
    <property type="term" value="C:proteasome core complex"/>
    <property type="evidence" value="ECO:0007669"/>
    <property type="project" value="InterPro"/>
</dbReference>
<keyword evidence="2" id="KW-0812">Transmembrane</keyword>
<dbReference type="AlphaFoldDB" id="A0AAV1D0L6"/>
<evidence type="ECO:0000313" key="4">
    <source>
        <dbReference type="Proteomes" id="UP001161247"/>
    </source>
</evidence>
<evidence type="ECO:0000313" key="3">
    <source>
        <dbReference type="EMBL" id="CAI9100378.1"/>
    </source>
</evidence>
<feature type="transmembrane region" description="Helical" evidence="2">
    <location>
        <begin position="188"/>
        <end position="208"/>
    </location>
</feature>
<proteinExistence type="predicted"/>
<accession>A0AAV1D0L6</accession>
<protein>
    <submittedName>
        <fullName evidence="3">OLC1v1037365C2</fullName>
    </submittedName>
</protein>
<sequence>MVLSNRWTLNSKKERLFWVSFVEEGIMIAADHSGKSAPNVVQLNSDMLVTISGGSESLLKPLQEKLLQERMKGRRSTFAEVSSWLADSLSGIPDRLSLGILIAVWNESERGLYRMSADGTLVNGDTFATGSGSNSALGAVESYKRSKPGTQTGSRSGGRVGLSSDSRLKSGTLVSEVAYLAKRAICQAALWGCLSVVCFLISLLLPFLPVSHFLYLFP</sequence>
<dbReference type="Gene3D" id="3.60.20.10">
    <property type="entry name" value="Glutamine Phosphoribosylpyrophosphate, subunit 1, domain 1"/>
    <property type="match status" value="1"/>
</dbReference>
<reference evidence="3" key="1">
    <citation type="submission" date="2023-03" db="EMBL/GenBank/DDBJ databases">
        <authorList>
            <person name="Julca I."/>
        </authorList>
    </citation>
    <scope>NUCLEOTIDE SEQUENCE</scope>
</reference>
<dbReference type="GO" id="GO:0051603">
    <property type="term" value="P:proteolysis involved in protein catabolic process"/>
    <property type="evidence" value="ECO:0007669"/>
    <property type="project" value="InterPro"/>
</dbReference>
<evidence type="ECO:0000256" key="2">
    <source>
        <dbReference type="SAM" id="Phobius"/>
    </source>
</evidence>
<keyword evidence="4" id="KW-1185">Reference proteome</keyword>
<feature type="region of interest" description="Disordered" evidence="1">
    <location>
        <begin position="144"/>
        <end position="163"/>
    </location>
</feature>
<name>A0AAV1D0L6_OLDCO</name>
<dbReference type="InterPro" id="IPR029055">
    <property type="entry name" value="Ntn_hydrolases_N"/>
</dbReference>
<dbReference type="InterPro" id="IPR001353">
    <property type="entry name" value="Proteasome_sua/b"/>
</dbReference>
<dbReference type="Proteomes" id="UP001161247">
    <property type="component" value="Chromosome 3"/>
</dbReference>
<keyword evidence="2" id="KW-0472">Membrane</keyword>